<feature type="domain" description="Type II methyltransferase M.TaqI-like" evidence="6">
    <location>
        <begin position="45"/>
        <end position="240"/>
    </location>
</feature>
<organism evidence="7 8">
    <name type="scientific">candidate division MSBL1 archaeon SCGC-AAA259M10</name>
    <dbReference type="NCBI Taxonomy" id="1698270"/>
    <lineage>
        <taxon>Archaea</taxon>
        <taxon>Methanobacteriati</taxon>
        <taxon>Methanobacteriota</taxon>
        <taxon>candidate division MSBL1</taxon>
    </lineage>
</organism>
<comment type="catalytic activity">
    <reaction evidence="5">
        <text>a 2'-deoxyadenosine in DNA + S-adenosyl-L-methionine = an N(6)-methyl-2'-deoxyadenosine in DNA + S-adenosyl-L-homocysteine + H(+)</text>
        <dbReference type="Rhea" id="RHEA:15197"/>
        <dbReference type="Rhea" id="RHEA-COMP:12418"/>
        <dbReference type="Rhea" id="RHEA-COMP:12419"/>
        <dbReference type="ChEBI" id="CHEBI:15378"/>
        <dbReference type="ChEBI" id="CHEBI:57856"/>
        <dbReference type="ChEBI" id="CHEBI:59789"/>
        <dbReference type="ChEBI" id="CHEBI:90615"/>
        <dbReference type="ChEBI" id="CHEBI:90616"/>
        <dbReference type="EC" id="2.1.1.72"/>
    </reaction>
</comment>
<dbReference type="SUPFAM" id="SSF53335">
    <property type="entry name" value="S-adenosyl-L-methionine-dependent methyltransferases"/>
    <property type="match status" value="1"/>
</dbReference>
<dbReference type="Gene3D" id="3.40.50.150">
    <property type="entry name" value="Vaccinia Virus protein VP39"/>
    <property type="match status" value="1"/>
</dbReference>
<name>A0A133V1V1_9EURY</name>
<evidence type="ECO:0000313" key="8">
    <source>
        <dbReference type="Proteomes" id="UP000070341"/>
    </source>
</evidence>
<comment type="caution">
    <text evidence="7">The sequence shown here is derived from an EMBL/GenBank/DDBJ whole genome shotgun (WGS) entry which is preliminary data.</text>
</comment>
<evidence type="ECO:0000259" key="6">
    <source>
        <dbReference type="Pfam" id="PF07669"/>
    </source>
</evidence>
<dbReference type="InterPro" id="IPR029063">
    <property type="entry name" value="SAM-dependent_MTases_sf"/>
</dbReference>
<dbReference type="GO" id="GO:0009007">
    <property type="term" value="F:site-specific DNA-methyltransferase (adenine-specific) activity"/>
    <property type="evidence" value="ECO:0007669"/>
    <property type="project" value="UniProtKB-EC"/>
</dbReference>
<dbReference type="Proteomes" id="UP000070341">
    <property type="component" value="Unassembled WGS sequence"/>
</dbReference>
<reference evidence="7 8" key="1">
    <citation type="journal article" date="2016" name="Sci. Rep.">
        <title>Metabolic traits of an uncultured archaeal lineage -MSBL1- from brine pools of the Red Sea.</title>
        <authorList>
            <person name="Mwirichia R."/>
            <person name="Alam I."/>
            <person name="Rashid M."/>
            <person name="Vinu M."/>
            <person name="Ba-Alawi W."/>
            <person name="Anthony Kamau A."/>
            <person name="Kamanda Ngugi D."/>
            <person name="Goker M."/>
            <person name="Klenk H.P."/>
            <person name="Bajic V."/>
            <person name="Stingl U."/>
        </authorList>
    </citation>
    <scope>NUCLEOTIDE SEQUENCE [LARGE SCALE GENOMIC DNA]</scope>
    <source>
        <strain evidence="7">SCGC-AAA259M10</strain>
    </source>
</reference>
<dbReference type="PANTHER" id="PTHR33841">
    <property type="entry name" value="DNA METHYLTRANSFERASE YEEA-RELATED"/>
    <property type="match status" value="1"/>
</dbReference>
<evidence type="ECO:0000256" key="5">
    <source>
        <dbReference type="ARBA" id="ARBA00047942"/>
    </source>
</evidence>
<dbReference type="GO" id="GO:0032259">
    <property type="term" value="P:methylation"/>
    <property type="evidence" value="ECO:0007669"/>
    <property type="project" value="UniProtKB-KW"/>
</dbReference>
<dbReference type="EMBL" id="LHXU01000011">
    <property type="protein sequence ID" value="KXB00424.1"/>
    <property type="molecule type" value="Genomic_DNA"/>
</dbReference>
<evidence type="ECO:0000256" key="3">
    <source>
        <dbReference type="ARBA" id="ARBA00022679"/>
    </source>
</evidence>
<evidence type="ECO:0000256" key="2">
    <source>
        <dbReference type="ARBA" id="ARBA00022603"/>
    </source>
</evidence>
<keyword evidence="4" id="KW-0949">S-adenosyl-L-methionine</keyword>
<sequence>MKPGKKKKEERRKKKEMLYAYEVFEKMYKESGYAKEKIPEKILSNNLYGIDIDNRSVQLSALSLYIKGKTKNSNAKIKDVNLVSADAVLMDGEKKERLLRKCKKPIEKEIIKEIWDNFQHLDERGSLVKVKESVREKIEQYRDNLSEEEKKQQYLDQFSNEKINKKKISVQQKLAEKISTEDYWNMIEDRMMQRIFELGEEAIQSRDMSVQLFAAETEKTLHLLDYLMSKYDCVTTNPPY</sequence>
<dbReference type="PANTHER" id="PTHR33841:SF1">
    <property type="entry name" value="DNA METHYLTRANSFERASE A"/>
    <property type="match status" value="1"/>
</dbReference>
<gene>
    <name evidence="7" type="ORF">AKJ40_01365</name>
</gene>
<dbReference type="AlphaFoldDB" id="A0A133V1V1"/>
<dbReference type="InterPro" id="IPR050953">
    <property type="entry name" value="N4_N6_ade-DNA_methylase"/>
</dbReference>
<evidence type="ECO:0000256" key="1">
    <source>
        <dbReference type="ARBA" id="ARBA00011900"/>
    </source>
</evidence>
<keyword evidence="8" id="KW-1185">Reference proteome</keyword>
<dbReference type="InterPro" id="IPR011639">
    <property type="entry name" value="MethylTrfase_TaqI-like_dom"/>
</dbReference>
<protein>
    <recommendedName>
        <fullName evidence="1">site-specific DNA-methyltransferase (adenine-specific)</fullName>
        <ecNumber evidence="1">2.1.1.72</ecNumber>
    </recommendedName>
</protein>
<evidence type="ECO:0000256" key="4">
    <source>
        <dbReference type="ARBA" id="ARBA00022691"/>
    </source>
</evidence>
<dbReference type="Pfam" id="PF07669">
    <property type="entry name" value="Eco57I"/>
    <property type="match status" value="1"/>
</dbReference>
<accession>A0A133V1V1</accession>
<dbReference type="GO" id="GO:0006304">
    <property type="term" value="P:DNA modification"/>
    <property type="evidence" value="ECO:0007669"/>
    <property type="project" value="InterPro"/>
</dbReference>
<proteinExistence type="predicted"/>
<feature type="non-terminal residue" evidence="7">
    <location>
        <position position="240"/>
    </location>
</feature>
<keyword evidence="2" id="KW-0489">Methyltransferase</keyword>
<evidence type="ECO:0000313" key="7">
    <source>
        <dbReference type="EMBL" id="KXB00424.1"/>
    </source>
</evidence>
<keyword evidence="3" id="KW-0808">Transferase</keyword>
<dbReference type="EC" id="2.1.1.72" evidence="1"/>